<evidence type="ECO:0000256" key="5">
    <source>
        <dbReference type="ARBA" id="ARBA00022679"/>
    </source>
</evidence>
<feature type="domain" description="DAHP synthetase I/KDSA" evidence="7">
    <location>
        <begin position="20"/>
        <end position="72"/>
    </location>
</feature>
<dbReference type="GO" id="GO:0005737">
    <property type="term" value="C:cytoplasm"/>
    <property type="evidence" value="ECO:0007669"/>
    <property type="project" value="UniProtKB-SubCell"/>
</dbReference>
<evidence type="ECO:0000256" key="6">
    <source>
        <dbReference type="ARBA" id="ARBA00049112"/>
    </source>
</evidence>
<dbReference type="InterPro" id="IPR013785">
    <property type="entry name" value="Aldolase_TIM"/>
</dbReference>
<dbReference type="GO" id="GO:0008676">
    <property type="term" value="F:3-deoxy-8-phosphooctulonate synthase activity"/>
    <property type="evidence" value="ECO:0007669"/>
    <property type="project" value="UniProtKB-EC"/>
</dbReference>
<comment type="subcellular location">
    <subcellularLocation>
        <location evidence="1">Cytoplasm</location>
    </subcellularLocation>
</comment>
<evidence type="ECO:0000256" key="1">
    <source>
        <dbReference type="ARBA" id="ARBA00004496"/>
    </source>
</evidence>
<accession>X0ZQ01</accession>
<dbReference type="InterPro" id="IPR006218">
    <property type="entry name" value="DAHP1/KDSA"/>
</dbReference>
<comment type="caution">
    <text evidence="8">The sequence shown here is derived from an EMBL/GenBank/DDBJ whole genome shotgun (WGS) entry which is preliminary data.</text>
</comment>
<dbReference type="AlphaFoldDB" id="X0ZQ01"/>
<evidence type="ECO:0000256" key="3">
    <source>
        <dbReference type="ARBA" id="ARBA00012693"/>
    </source>
</evidence>
<dbReference type="EC" id="2.5.1.55" evidence="3"/>
<gene>
    <name evidence="8" type="ORF">S01H4_17248</name>
</gene>
<comment type="catalytic activity">
    <reaction evidence="6">
        <text>D-arabinose 5-phosphate + phosphoenolpyruvate + H2O = 3-deoxy-alpha-D-manno-2-octulosonate-8-phosphate + phosphate</text>
        <dbReference type="Rhea" id="RHEA:14053"/>
        <dbReference type="ChEBI" id="CHEBI:15377"/>
        <dbReference type="ChEBI" id="CHEBI:43474"/>
        <dbReference type="ChEBI" id="CHEBI:57693"/>
        <dbReference type="ChEBI" id="CHEBI:58702"/>
        <dbReference type="ChEBI" id="CHEBI:85985"/>
        <dbReference type="EC" id="2.5.1.55"/>
    </reaction>
</comment>
<dbReference type="Gene3D" id="3.20.20.70">
    <property type="entry name" value="Aldolase class I"/>
    <property type="match status" value="1"/>
</dbReference>
<dbReference type="SUPFAM" id="SSF51569">
    <property type="entry name" value="Aldolase"/>
    <property type="match status" value="1"/>
</dbReference>
<evidence type="ECO:0000256" key="2">
    <source>
        <dbReference type="ARBA" id="ARBA00010499"/>
    </source>
</evidence>
<dbReference type="EMBL" id="BART01007591">
    <property type="protein sequence ID" value="GAG60147.1"/>
    <property type="molecule type" value="Genomic_DNA"/>
</dbReference>
<protein>
    <recommendedName>
        <fullName evidence="3">3-deoxy-8-phosphooctulonate synthase</fullName>
        <ecNumber evidence="3">2.5.1.55</ecNumber>
    </recommendedName>
</protein>
<keyword evidence="5" id="KW-0808">Transferase</keyword>
<organism evidence="8">
    <name type="scientific">marine sediment metagenome</name>
    <dbReference type="NCBI Taxonomy" id="412755"/>
    <lineage>
        <taxon>unclassified sequences</taxon>
        <taxon>metagenomes</taxon>
        <taxon>ecological metagenomes</taxon>
    </lineage>
</organism>
<keyword evidence="4" id="KW-0963">Cytoplasm</keyword>
<sequence length="75" mass="8122">MSLDNIPTLLNRRIFGEHNLPLAKAAVAAGADGIFLEIHPDPDSALSDGPNSLPFEHVESLVAVLKKVHQTVERK</sequence>
<proteinExistence type="inferred from homology"/>
<evidence type="ECO:0000259" key="7">
    <source>
        <dbReference type="Pfam" id="PF00793"/>
    </source>
</evidence>
<name>X0ZQ01_9ZZZZ</name>
<reference evidence="8" key="1">
    <citation type="journal article" date="2014" name="Front. Microbiol.">
        <title>High frequency of phylogenetically diverse reductive dehalogenase-homologous genes in deep subseafloor sedimentary metagenomes.</title>
        <authorList>
            <person name="Kawai M."/>
            <person name="Futagami T."/>
            <person name="Toyoda A."/>
            <person name="Takaki Y."/>
            <person name="Nishi S."/>
            <person name="Hori S."/>
            <person name="Arai W."/>
            <person name="Tsubouchi T."/>
            <person name="Morono Y."/>
            <person name="Uchiyama I."/>
            <person name="Ito T."/>
            <person name="Fujiyama A."/>
            <person name="Inagaki F."/>
            <person name="Takami H."/>
        </authorList>
    </citation>
    <scope>NUCLEOTIDE SEQUENCE</scope>
    <source>
        <strain evidence="8">Expedition CK06-06</strain>
    </source>
</reference>
<evidence type="ECO:0000313" key="8">
    <source>
        <dbReference type="EMBL" id="GAG60147.1"/>
    </source>
</evidence>
<dbReference type="InterPro" id="IPR006269">
    <property type="entry name" value="KDO8P_synthase"/>
</dbReference>
<evidence type="ECO:0000256" key="4">
    <source>
        <dbReference type="ARBA" id="ARBA00022490"/>
    </source>
</evidence>
<dbReference type="PANTHER" id="PTHR21057">
    <property type="entry name" value="PHOSPHO-2-DEHYDRO-3-DEOXYHEPTONATE ALDOLASE"/>
    <property type="match status" value="1"/>
</dbReference>
<dbReference type="Pfam" id="PF00793">
    <property type="entry name" value="DAHP_synth_1"/>
    <property type="match status" value="1"/>
</dbReference>
<comment type="similarity">
    <text evidence="2">Belongs to the KdsA family.</text>
</comment>